<dbReference type="Proteomes" id="UP000037392">
    <property type="component" value="Unassembled WGS sequence"/>
</dbReference>
<reference evidence="1 2" key="1">
    <citation type="submission" date="2011-04" db="EMBL/GenBank/DDBJ databases">
        <title>The Genome Sequence of Clostridium citroniae WAL-19142.</title>
        <authorList>
            <consortium name="The Broad Institute Genome Sequencing Platform"/>
            <person name="Earl A."/>
            <person name="Ward D."/>
            <person name="Feldgarden M."/>
            <person name="Gevers D."/>
            <person name="Warren Y.A."/>
            <person name="Tyrrell K.L."/>
            <person name="Citron D.M."/>
            <person name="Goldstein E.J."/>
            <person name="Daigneault M."/>
            <person name="Allen-Vercoe E."/>
            <person name="Young S.K."/>
            <person name="Zeng Q."/>
            <person name="Gargeya S."/>
            <person name="Fitzgerald M."/>
            <person name="Haas B."/>
            <person name="Abouelleil A."/>
            <person name="Alvarado L."/>
            <person name="Arachchi H.M."/>
            <person name="Berlin A."/>
            <person name="Brown A."/>
            <person name="Chapman S.B."/>
            <person name="Chen Z."/>
            <person name="Dunbar C."/>
            <person name="Freedman E."/>
            <person name="Gearin G."/>
            <person name="Gellesch M."/>
            <person name="Goldberg J."/>
            <person name="Griggs A."/>
            <person name="Gujja S."/>
            <person name="Heilman E.R."/>
            <person name="Heiman D."/>
            <person name="Howarth C."/>
            <person name="Larson L."/>
            <person name="Lui A."/>
            <person name="MacDonald P.J."/>
            <person name="Mehta T."/>
            <person name="Montmayeur A."/>
            <person name="Murphy C."/>
            <person name="Neiman D."/>
            <person name="Pearson M."/>
            <person name="Priest M."/>
            <person name="Roberts A."/>
            <person name="Saif S."/>
            <person name="Shea T."/>
            <person name="Shenoy N."/>
            <person name="Sisk P."/>
            <person name="Stolte C."/>
            <person name="Sykes S."/>
            <person name="White J."/>
            <person name="Yandava C."/>
            <person name="Wortman J."/>
            <person name="Nusbaum C."/>
            <person name="Birren B."/>
        </authorList>
    </citation>
    <scope>NUCLEOTIDE SEQUENCE [LARGE SCALE GENOMIC DNA]</scope>
    <source>
        <strain evidence="1 2">WAL-19142</strain>
    </source>
</reference>
<accession>A0A0J9CGD8</accession>
<dbReference type="PATRIC" id="fig|742734.4.peg.960"/>
<evidence type="ECO:0000313" key="1">
    <source>
        <dbReference type="EMBL" id="KMW23689.1"/>
    </source>
</evidence>
<comment type="caution">
    <text evidence="1">The sequence shown here is derived from an EMBL/GenBank/DDBJ whole genome shotgun (WGS) entry which is preliminary data.</text>
</comment>
<gene>
    <name evidence="1" type="ORF">HMPREF9470_00905</name>
</gene>
<protein>
    <submittedName>
        <fullName evidence="1">Uncharacterized protein</fullName>
    </submittedName>
</protein>
<name>A0A0J9CGD8_9FIRM</name>
<dbReference type="AlphaFoldDB" id="A0A0J9CGD8"/>
<dbReference type="RefSeq" id="WP_007861179.1">
    <property type="nucleotide sequence ID" value="NZ_KQ235876.1"/>
</dbReference>
<dbReference type="GeneID" id="93165684"/>
<dbReference type="OrthoDB" id="2454603at2"/>
<dbReference type="EMBL" id="ADLK01000005">
    <property type="protein sequence ID" value="KMW23689.1"/>
    <property type="molecule type" value="Genomic_DNA"/>
</dbReference>
<organism evidence="1 2">
    <name type="scientific">[Clostridium] citroniae WAL-19142</name>
    <dbReference type="NCBI Taxonomy" id="742734"/>
    <lineage>
        <taxon>Bacteria</taxon>
        <taxon>Bacillati</taxon>
        <taxon>Bacillota</taxon>
        <taxon>Clostridia</taxon>
        <taxon>Lachnospirales</taxon>
        <taxon>Lachnospiraceae</taxon>
        <taxon>Enterocloster</taxon>
    </lineage>
</organism>
<sequence length="119" mass="13938">MINVKDEVYAALLTVTDNVTDCYPKDWEKDLSIQYMEEDNKVVEYTDMREQKAYIRYRIDIWHRKSTTAAAVAVDAAIEKLGLLRTGSQDVDDPSGRKHKQMRYEMVIDVDTKEVYHNM</sequence>
<evidence type="ECO:0000313" key="2">
    <source>
        <dbReference type="Proteomes" id="UP000037392"/>
    </source>
</evidence>
<proteinExistence type="predicted"/>